<dbReference type="HOGENOM" id="CLU_548708_0_0_1"/>
<feature type="region of interest" description="Disordered" evidence="1">
    <location>
        <begin position="211"/>
        <end position="242"/>
    </location>
</feature>
<comment type="caution">
    <text evidence="2">The sequence shown here is derived from an EMBL/GenBank/DDBJ whole genome shotgun (WGS) entry which is preliminary data.</text>
</comment>
<dbReference type="RefSeq" id="XP_014565531.1">
    <property type="nucleotide sequence ID" value="XM_014710045.1"/>
</dbReference>
<sequence length="497" mass="53984">MRSVLTHDAASSVHWHTLHKRLANLELLVRSTITPGTGSHACLSFSHQAHGFARRSLAIPVSALRQWQLDQPAKPHAAAAKAMAFVPAERRPSLRRQAPYAPHRPALSSEMYLNRAVLYLKPLAVVHSVLDPRRVHSDQPTQLTTLDYSEHARVLYSFDPQPPSPGDQGTTRTSAQLAGQISLDHPVDLDSPLAHESLSSVAILFGEQYNPNAADRDGQKSPRLVARKRGTRGKGRKIRKRTESTCSSHLAVAVSTIDLVPTNVATYVAAPRSIQTQTSAVYLGPTAYLTGIDISELSTGRAGSAPIYPIDAVFNDTRDSACGDVSPLANHESLNQHEDPGADRTRENRSDNFALMPTRHNEVAAIPVGAQVGRLNPFATRAVIESRALPEPTPEIARWWKDFHLHSPNRVRRSMPRKGTPAPVALSVGRSDSCAPAASEPLTPTLSLSTSTSNWTRRLSTTSTAGSQSSICSHDSWTKPGCARSACNFLYSMECTS</sequence>
<dbReference type="EMBL" id="BABT02000110">
    <property type="protein sequence ID" value="GAA97111.1"/>
    <property type="molecule type" value="Genomic_DNA"/>
</dbReference>
<evidence type="ECO:0000256" key="1">
    <source>
        <dbReference type="SAM" id="MobiDB-lite"/>
    </source>
</evidence>
<feature type="region of interest" description="Disordered" evidence="1">
    <location>
        <begin position="324"/>
        <end position="348"/>
    </location>
</feature>
<keyword evidence="3" id="KW-1185">Reference proteome</keyword>
<reference evidence="2 3" key="1">
    <citation type="journal article" date="2011" name="J. Gen. Appl. Microbiol.">
        <title>Draft genome sequencing of the enigmatic basidiomycete Mixia osmundae.</title>
        <authorList>
            <person name="Nishida H."/>
            <person name="Nagatsuka Y."/>
            <person name="Sugiyama J."/>
        </authorList>
    </citation>
    <scope>NUCLEOTIDE SEQUENCE [LARGE SCALE GENOMIC DNA]</scope>
    <source>
        <strain evidence="3">CBS 9802 / IAM 14324 / JCM 22182 / KY 12970</strain>
    </source>
</reference>
<name>G7E2Q1_MIXOS</name>
<reference evidence="2 3" key="2">
    <citation type="journal article" date="2012" name="Open Biol.">
        <title>Characteristics of nucleosomes and linker DNA regions on the genome of the basidiomycete Mixia osmundae revealed by mono- and dinucleosome mapping.</title>
        <authorList>
            <person name="Nishida H."/>
            <person name="Kondo S."/>
            <person name="Matsumoto T."/>
            <person name="Suzuki Y."/>
            <person name="Yoshikawa H."/>
            <person name="Taylor T.D."/>
            <person name="Sugiyama J."/>
        </authorList>
    </citation>
    <scope>NUCLEOTIDE SEQUENCE [LARGE SCALE GENOMIC DNA]</scope>
    <source>
        <strain evidence="3">CBS 9802 / IAM 14324 / JCM 22182 / KY 12970</strain>
    </source>
</reference>
<feature type="compositionally biased region" description="Low complexity" evidence="1">
    <location>
        <begin position="441"/>
        <end position="464"/>
    </location>
</feature>
<evidence type="ECO:0000313" key="2">
    <source>
        <dbReference type="EMBL" id="GAA97111.1"/>
    </source>
</evidence>
<proteinExistence type="predicted"/>
<dbReference type="AlphaFoldDB" id="G7E2Q1"/>
<accession>G7E2Q1</accession>
<feature type="compositionally biased region" description="Basic residues" evidence="1">
    <location>
        <begin position="225"/>
        <end position="240"/>
    </location>
</feature>
<feature type="region of interest" description="Disordered" evidence="1">
    <location>
        <begin position="156"/>
        <end position="175"/>
    </location>
</feature>
<evidence type="ECO:0000313" key="3">
    <source>
        <dbReference type="Proteomes" id="UP000009131"/>
    </source>
</evidence>
<feature type="compositionally biased region" description="Polar residues" evidence="1">
    <location>
        <begin position="465"/>
        <end position="475"/>
    </location>
</feature>
<dbReference type="Proteomes" id="UP000009131">
    <property type="component" value="Unassembled WGS sequence"/>
</dbReference>
<organism evidence="2 3">
    <name type="scientific">Mixia osmundae (strain CBS 9802 / IAM 14324 / JCM 22182 / KY 12970)</name>
    <dbReference type="NCBI Taxonomy" id="764103"/>
    <lineage>
        <taxon>Eukaryota</taxon>
        <taxon>Fungi</taxon>
        <taxon>Dikarya</taxon>
        <taxon>Basidiomycota</taxon>
        <taxon>Pucciniomycotina</taxon>
        <taxon>Mixiomycetes</taxon>
        <taxon>Mixiales</taxon>
        <taxon>Mixiaceae</taxon>
        <taxon>Mixia</taxon>
    </lineage>
</organism>
<protein>
    <submittedName>
        <fullName evidence="2">Uncharacterized protein</fullName>
    </submittedName>
</protein>
<feature type="region of interest" description="Disordered" evidence="1">
    <location>
        <begin position="411"/>
        <end position="475"/>
    </location>
</feature>
<feature type="compositionally biased region" description="Basic and acidic residues" evidence="1">
    <location>
        <begin position="334"/>
        <end position="348"/>
    </location>
</feature>
<gene>
    <name evidence="2" type="primary">Mo03786</name>
    <name evidence="2" type="ORF">E5Q_03786</name>
</gene>
<dbReference type="InParanoid" id="G7E2Q1"/>